<dbReference type="PANTHER" id="PTHR41328:SF2">
    <property type="entry name" value="TERMINASE SMALL SUBUNIT"/>
    <property type="match status" value="1"/>
</dbReference>
<dbReference type="EMBL" id="BK032800">
    <property type="protein sequence ID" value="DAF60945.1"/>
    <property type="molecule type" value="Genomic_DNA"/>
</dbReference>
<protein>
    <submittedName>
        <fullName evidence="3">Terminase small subunit</fullName>
    </submittedName>
</protein>
<dbReference type="PANTHER" id="PTHR41328">
    <property type="entry name" value="TERMINASE SMALL SUBUNIT-RELATED"/>
    <property type="match status" value="1"/>
</dbReference>
<dbReference type="GO" id="GO:0051276">
    <property type="term" value="P:chromosome organization"/>
    <property type="evidence" value="ECO:0007669"/>
    <property type="project" value="InterPro"/>
</dbReference>
<evidence type="ECO:0000256" key="2">
    <source>
        <dbReference type="ARBA" id="ARBA00023219"/>
    </source>
</evidence>
<keyword evidence="2" id="KW-0231">Viral genome packaging</keyword>
<accession>A0A8S5TCE3</accession>
<keyword evidence="1" id="KW-1188">Viral release from host cell</keyword>
<proteinExistence type="predicted"/>
<sequence>MSSNKFGAIERLTPKQAAFVSEYLKNGGNATEAYKKAGYNVTTDNSAAVNAARLLRTSKITRAIAKRQAERNERMQLEEDFELKKAIDILEKCSEPQQVYNFDGKPKKDKQGHAVFMFDSKGANQALTTICRLRGKFRDKLEVTQDVSDRANRLAQILAAVEKDEK</sequence>
<dbReference type="InterPro" id="IPR038713">
    <property type="entry name" value="Terminase_Gp1_N_sf"/>
</dbReference>
<organism evidence="3">
    <name type="scientific">Podoviridae sp. ctlMy11</name>
    <dbReference type="NCBI Taxonomy" id="2827746"/>
    <lineage>
        <taxon>Viruses</taxon>
        <taxon>Duplodnaviria</taxon>
        <taxon>Heunggongvirae</taxon>
        <taxon>Uroviricota</taxon>
        <taxon>Caudoviricetes</taxon>
    </lineage>
</organism>
<reference evidence="3" key="1">
    <citation type="journal article" date="2021" name="Proc. Natl. Acad. Sci. U.S.A.">
        <title>A Catalog of Tens of Thousands of Viruses from Human Metagenomes Reveals Hidden Associations with Chronic Diseases.</title>
        <authorList>
            <person name="Tisza M.J."/>
            <person name="Buck C.B."/>
        </authorList>
    </citation>
    <scope>NUCLEOTIDE SEQUENCE</scope>
    <source>
        <strain evidence="3">CtlMy11</strain>
    </source>
</reference>
<name>A0A8S5TCE3_9CAUD</name>
<evidence type="ECO:0000313" key="3">
    <source>
        <dbReference type="EMBL" id="DAF60945.1"/>
    </source>
</evidence>
<evidence type="ECO:0000256" key="1">
    <source>
        <dbReference type="ARBA" id="ARBA00022612"/>
    </source>
</evidence>
<dbReference type="InterPro" id="IPR005335">
    <property type="entry name" value="Terminase_ssu"/>
</dbReference>
<dbReference type="Pfam" id="PF03592">
    <property type="entry name" value="Terminase_2"/>
    <property type="match status" value="1"/>
</dbReference>
<dbReference type="Gene3D" id="1.10.10.1400">
    <property type="entry name" value="Terminase, small subunit, N-terminal DNA-binding domain, HTH motif"/>
    <property type="match status" value="1"/>
</dbReference>
<dbReference type="InterPro" id="IPR052404">
    <property type="entry name" value="SPP1-like_terminase"/>
</dbReference>